<keyword evidence="1" id="KW-0175">Coiled coil</keyword>
<dbReference type="Proteomes" id="UP001500731">
    <property type="component" value="Unassembled WGS sequence"/>
</dbReference>
<feature type="domain" description="DUF4349" evidence="4">
    <location>
        <begin position="107"/>
        <end position="323"/>
    </location>
</feature>
<feature type="coiled-coil region" evidence="1">
    <location>
        <begin position="240"/>
        <end position="267"/>
    </location>
</feature>
<protein>
    <recommendedName>
        <fullName evidence="4">DUF4349 domain-containing protein</fullName>
    </recommendedName>
</protein>
<evidence type="ECO:0000256" key="2">
    <source>
        <dbReference type="SAM" id="MobiDB-lite"/>
    </source>
</evidence>
<dbReference type="EMBL" id="BAABGP010000008">
    <property type="protein sequence ID" value="GAA4483059.1"/>
    <property type="molecule type" value="Genomic_DNA"/>
</dbReference>
<evidence type="ECO:0000256" key="1">
    <source>
        <dbReference type="SAM" id="Coils"/>
    </source>
</evidence>
<evidence type="ECO:0000256" key="3">
    <source>
        <dbReference type="SAM" id="Phobius"/>
    </source>
</evidence>
<comment type="caution">
    <text evidence="5">The sequence shown here is derived from an EMBL/GenBank/DDBJ whole genome shotgun (WGS) entry which is preliminary data.</text>
</comment>
<dbReference type="Pfam" id="PF14257">
    <property type="entry name" value="DUF4349"/>
    <property type="match status" value="1"/>
</dbReference>
<dbReference type="InterPro" id="IPR025645">
    <property type="entry name" value="DUF4349"/>
</dbReference>
<keyword evidence="3" id="KW-1133">Transmembrane helix</keyword>
<sequence>MARIEQDVFAEIAEERSGVRSRTASRRRSRRRGWLTAGGIAAAFVVGVLITPSVLSLTTAASSGSSVSAVPAPAGVTSPELKSLADGGAKNSATTGGSASSATSTPRDIVRTGSATVQVHDVRAAADALRALAEKHGGFVESEQLGSSGVPSSTGGIVPLPQGDGWVTLRVPAADLTAVMDALRDQGTVLSTSIGQDDVTATTTDLRAQVASLTASVDRLTQLMSQASSVADLLTAETALTDRQAQLQSAQQQLKSLESQVEMSSVQVTLVREAAAAADPAGFGDGVAAGWHGLIVSLNALVIALGFLLPWLAVALVVVLIVWGIVRIRRAGRARRSAGNTASAPTPQD</sequence>
<evidence type="ECO:0000313" key="6">
    <source>
        <dbReference type="Proteomes" id="UP001500731"/>
    </source>
</evidence>
<keyword evidence="3" id="KW-0812">Transmembrane</keyword>
<organism evidence="5 6">
    <name type="scientific">Microbacterium panaciterrae</name>
    <dbReference type="NCBI Taxonomy" id="985759"/>
    <lineage>
        <taxon>Bacteria</taxon>
        <taxon>Bacillati</taxon>
        <taxon>Actinomycetota</taxon>
        <taxon>Actinomycetes</taxon>
        <taxon>Micrococcales</taxon>
        <taxon>Microbacteriaceae</taxon>
        <taxon>Microbacterium</taxon>
    </lineage>
</organism>
<evidence type="ECO:0000313" key="5">
    <source>
        <dbReference type="EMBL" id="GAA4483059.1"/>
    </source>
</evidence>
<accession>A0ABP8P9J3</accession>
<name>A0ABP8P9J3_9MICO</name>
<feature type="compositionally biased region" description="Low complexity" evidence="2">
    <location>
        <begin position="87"/>
        <end position="105"/>
    </location>
</feature>
<keyword evidence="6" id="KW-1185">Reference proteome</keyword>
<feature type="transmembrane region" description="Helical" evidence="3">
    <location>
        <begin position="34"/>
        <end position="55"/>
    </location>
</feature>
<feature type="transmembrane region" description="Helical" evidence="3">
    <location>
        <begin position="301"/>
        <end position="326"/>
    </location>
</feature>
<reference evidence="6" key="1">
    <citation type="journal article" date="2019" name="Int. J. Syst. Evol. Microbiol.">
        <title>The Global Catalogue of Microorganisms (GCM) 10K type strain sequencing project: providing services to taxonomists for standard genome sequencing and annotation.</title>
        <authorList>
            <consortium name="The Broad Institute Genomics Platform"/>
            <consortium name="The Broad Institute Genome Sequencing Center for Infectious Disease"/>
            <person name="Wu L."/>
            <person name="Ma J."/>
        </authorList>
    </citation>
    <scope>NUCLEOTIDE SEQUENCE [LARGE SCALE GENOMIC DNA]</scope>
    <source>
        <strain evidence="6">JCM 17839</strain>
    </source>
</reference>
<keyword evidence="3" id="KW-0472">Membrane</keyword>
<feature type="region of interest" description="Disordered" evidence="2">
    <location>
        <begin position="80"/>
        <end position="114"/>
    </location>
</feature>
<evidence type="ECO:0000259" key="4">
    <source>
        <dbReference type="Pfam" id="PF14257"/>
    </source>
</evidence>
<gene>
    <name evidence="5" type="ORF">GCM10023171_14010</name>
</gene>
<proteinExistence type="predicted"/>